<dbReference type="AlphaFoldDB" id="A0A1I0DY48"/>
<dbReference type="SUPFAM" id="SSF109604">
    <property type="entry name" value="HD-domain/PDEase-like"/>
    <property type="match status" value="1"/>
</dbReference>
<feature type="domain" description="PAC" evidence="2">
    <location>
        <begin position="241"/>
        <end position="293"/>
    </location>
</feature>
<dbReference type="InterPro" id="IPR035965">
    <property type="entry name" value="PAS-like_dom_sf"/>
</dbReference>
<dbReference type="PROSITE" id="PS51832">
    <property type="entry name" value="HD_GYP"/>
    <property type="match status" value="1"/>
</dbReference>
<reference evidence="5 6" key="1">
    <citation type="submission" date="2016-10" db="EMBL/GenBank/DDBJ databases">
        <authorList>
            <person name="de Groot N.N."/>
        </authorList>
    </citation>
    <scope>NUCLEOTIDE SEQUENCE [LARGE SCALE GENOMIC DNA]</scope>
    <source>
        <strain evidence="5 6">DSM 18979</strain>
    </source>
</reference>
<dbReference type="PROSITE" id="PS50113">
    <property type="entry name" value="PAC"/>
    <property type="match status" value="2"/>
</dbReference>
<dbReference type="SUPFAM" id="SSF55073">
    <property type="entry name" value="Nucleotide cyclase"/>
    <property type="match status" value="1"/>
</dbReference>
<dbReference type="PANTHER" id="PTHR43155">
    <property type="entry name" value="CYCLIC DI-GMP PHOSPHODIESTERASE PA4108-RELATED"/>
    <property type="match status" value="1"/>
</dbReference>
<dbReference type="InterPro" id="IPR000700">
    <property type="entry name" value="PAS-assoc_C"/>
</dbReference>
<dbReference type="InterPro" id="IPR029787">
    <property type="entry name" value="Nucleotide_cyclase"/>
</dbReference>
<dbReference type="CDD" id="cd01949">
    <property type="entry name" value="GGDEF"/>
    <property type="match status" value="1"/>
</dbReference>
<dbReference type="Gene3D" id="3.30.70.270">
    <property type="match status" value="1"/>
</dbReference>
<dbReference type="PANTHER" id="PTHR43155:SF2">
    <property type="entry name" value="CYCLIC DI-GMP PHOSPHODIESTERASE PA4108"/>
    <property type="match status" value="1"/>
</dbReference>
<evidence type="ECO:0000313" key="6">
    <source>
        <dbReference type="Proteomes" id="UP000199568"/>
    </source>
</evidence>
<dbReference type="OrthoDB" id="9804747at2"/>
<dbReference type="SMART" id="SM00091">
    <property type="entry name" value="PAS"/>
    <property type="match status" value="2"/>
</dbReference>
<dbReference type="Pfam" id="PF08448">
    <property type="entry name" value="PAS_4"/>
    <property type="match status" value="1"/>
</dbReference>
<organism evidence="5 6">
    <name type="scientific">Natronincola peptidivorans</name>
    <dbReference type="NCBI Taxonomy" id="426128"/>
    <lineage>
        <taxon>Bacteria</taxon>
        <taxon>Bacillati</taxon>
        <taxon>Bacillota</taxon>
        <taxon>Clostridia</taxon>
        <taxon>Peptostreptococcales</taxon>
        <taxon>Natronincolaceae</taxon>
        <taxon>Natronincola</taxon>
    </lineage>
</organism>
<evidence type="ECO:0000259" key="1">
    <source>
        <dbReference type="PROSITE" id="PS50112"/>
    </source>
</evidence>
<dbReference type="SUPFAM" id="SSF55785">
    <property type="entry name" value="PYP-like sensor domain (PAS domain)"/>
    <property type="match status" value="2"/>
</dbReference>
<dbReference type="CDD" id="cd00130">
    <property type="entry name" value="PAS"/>
    <property type="match status" value="2"/>
</dbReference>
<proteinExistence type="predicted"/>
<dbReference type="InterPro" id="IPR000014">
    <property type="entry name" value="PAS"/>
</dbReference>
<dbReference type="CDD" id="cd00077">
    <property type="entry name" value="HDc"/>
    <property type="match status" value="1"/>
</dbReference>
<dbReference type="InterPro" id="IPR003607">
    <property type="entry name" value="HD/PDEase_dom"/>
</dbReference>
<dbReference type="InterPro" id="IPR001610">
    <property type="entry name" value="PAC"/>
</dbReference>
<evidence type="ECO:0000259" key="4">
    <source>
        <dbReference type="PROSITE" id="PS51832"/>
    </source>
</evidence>
<evidence type="ECO:0000259" key="2">
    <source>
        <dbReference type="PROSITE" id="PS50113"/>
    </source>
</evidence>
<feature type="domain" description="GGDEF" evidence="3">
    <location>
        <begin position="322"/>
        <end position="452"/>
    </location>
</feature>
<dbReference type="SMART" id="SM00267">
    <property type="entry name" value="GGDEF"/>
    <property type="match status" value="1"/>
</dbReference>
<dbReference type="InterPro" id="IPR000160">
    <property type="entry name" value="GGDEF_dom"/>
</dbReference>
<accession>A0A1I0DY48</accession>
<dbReference type="RefSeq" id="WP_090443716.1">
    <property type="nucleotide sequence ID" value="NZ_FOHU01000009.1"/>
</dbReference>
<dbReference type="SMART" id="SM00086">
    <property type="entry name" value="PAC"/>
    <property type="match status" value="2"/>
</dbReference>
<dbReference type="PROSITE" id="PS50887">
    <property type="entry name" value="GGDEF"/>
    <property type="match status" value="1"/>
</dbReference>
<dbReference type="Proteomes" id="UP000199568">
    <property type="component" value="Unassembled WGS sequence"/>
</dbReference>
<protein>
    <submittedName>
        <fullName evidence="5">PAS domain S-box-containing protein/diguanylate cyclase (GGDEF) domain-containing protein</fullName>
    </submittedName>
</protein>
<keyword evidence="6" id="KW-1185">Reference proteome</keyword>
<dbReference type="SMART" id="SM00471">
    <property type="entry name" value="HDc"/>
    <property type="match status" value="1"/>
</dbReference>
<dbReference type="InterPro" id="IPR043128">
    <property type="entry name" value="Rev_trsase/Diguanyl_cyclase"/>
</dbReference>
<dbReference type="Gene3D" id="1.10.3210.10">
    <property type="entry name" value="Hypothetical protein af1432"/>
    <property type="match status" value="1"/>
</dbReference>
<feature type="domain" description="HD-GYP" evidence="4">
    <location>
        <begin position="443"/>
        <end position="636"/>
    </location>
</feature>
<feature type="domain" description="PAS" evidence="1">
    <location>
        <begin position="163"/>
        <end position="236"/>
    </location>
</feature>
<feature type="domain" description="PAC" evidence="2">
    <location>
        <begin position="111"/>
        <end position="162"/>
    </location>
</feature>
<dbReference type="NCBIfam" id="TIGR00254">
    <property type="entry name" value="GGDEF"/>
    <property type="match status" value="1"/>
</dbReference>
<dbReference type="NCBIfam" id="TIGR00229">
    <property type="entry name" value="sensory_box"/>
    <property type="match status" value="2"/>
</dbReference>
<name>A0A1I0DY48_9FIRM</name>
<dbReference type="InterPro" id="IPR037522">
    <property type="entry name" value="HD_GYP_dom"/>
</dbReference>
<dbReference type="InterPro" id="IPR013656">
    <property type="entry name" value="PAS_4"/>
</dbReference>
<dbReference type="Pfam" id="PF13426">
    <property type="entry name" value="PAS_9"/>
    <property type="match status" value="1"/>
</dbReference>
<sequence length="636" mass="73102">MKKHIDKMTDQEIELREKILGLGEKSFRKNYYPELQSRKEKLESILYTVPVGIGIMMNGVMEDTNDALSNITEYSKEELVGKNLKIFYASEKEYEEAGLRNHQQFARKEIHTIETKWQQKSGGFITILLSFSPLDEETPAKGLTFTVVDISERKQWENALHLEKERLRITLHSIGDGVIATDKDGRVVMLNSVAEELTGWSQQDAQGREMREVFNIVNEYTRVPCENPVKKVLTTGKTIGLANHTTLIAKNGIERAIADSAAPIRDKDGEIQGVVLVFRDQTEERQRQEEIIRLSYYDKLTGLYNRSFFEEELKRLDTERQLPLSIIIGDINGLKLTNDVFGHQEGDRILQSAAKIIKDSCRAEDIVARWGGDEFIVLLPRTSEDQAKSICHRINLQCENQEEYTIKTSISLGYASKEKPQQDIMQLLKKAEDFMYQHKLLESRSLRSAIVSSIKRTLWEKSHETEEHAERLKYYCKKTGIAMGLSEMQLYQLELLAVLHDIGKIAIKDHILNKPGKLTEEEWREIRRHPEIGYRIAQSAPELTQIAEYILTHHERWDGSGYPSNIKGKSIPLLSRILAVVDAYDAMTNHRSYQKALPKEIAIQELLDNAGTQFDPEIVKIFLEQVLKEEKVDKEE</sequence>
<gene>
    <name evidence="5" type="ORF">SAMN05660297_02208</name>
</gene>
<dbReference type="PROSITE" id="PS50112">
    <property type="entry name" value="PAS"/>
    <property type="match status" value="1"/>
</dbReference>
<evidence type="ECO:0000313" key="5">
    <source>
        <dbReference type="EMBL" id="SET37600.1"/>
    </source>
</evidence>
<dbReference type="STRING" id="426128.SAMN05660297_02208"/>
<dbReference type="Pfam" id="PF00990">
    <property type="entry name" value="GGDEF"/>
    <property type="match status" value="1"/>
</dbReference>
<dbReference type="Gene3D" id="3.30.450.20">
    <property type="entry name" value="PAS domain"/>
    <property type="match status" value="2"/>
</dbReference>
<dbReference type="Pfam" id="PF13487">
    <property type="entry name" value="HD_5"/>
    <property type="match status" value="1"/>
</dbReference>
<dbReference type="EMBL" id="FOHU01000009">
    <property type="protein sequence ID" value="SET37600.1"/>
    <property type="molecule type" value="Genomic_DNA"/>
</dbReference>
<evidence type="ECO:0000259" key="3">
    <source>
        <dbReference type="PROSITE" id="PS50887"/>
    </source>
</evidence>